<sequence length="204" mass="24524">MDQKLEFSWWEAVRKNDDRKLFGRLYRRHWEKLYALAWTRTKDEAVAQDIVQDVFVNLWERRKDIVIQTSIVQYLTGALKYRLIDYFHSEQVRLRVFDHVMAQMDTLMGQPDSVWSHQEVETIFDDELQRMPENMRKSFLLRLDNQSTPDIARRLNLAEQTVSNLLTEATKRLRKNLPHRFRGNTAPWVVMVLLNVVYDLLTNR</sequence>
<reference evidence="8" key="1">
    <citation type="journal article" date="2019" name="Int. J. Syst. Evol. Microbiol.">
        <title>The Global Catalogue of Microorganisms (GCM) 10K type strain sequencing project: providing services to taxonomists for standard genome sequencing and annotation.</title>
        <authorList>
            <consortium name="The Broad Institute Genomics Platform"/>
            <consortium name="The Broad Institute Genome Sequencing Center for Infectious Disease"/>
            <person name="Wu L."/>
            <person name="Ma J."/>
        </authorList>
    </citation>
    <scope>NUCLEOTIDE SEQUENCE [LARGE SCALE GENOMIC DNA]</scope>
    <source>
        <strain evidence="8">KCTC 52416</strain>
    </source>
</reference>
<dbReference type="InterPro" id="IPR014284">
    <property type="entry name" value="RNA_pol_sigma-70_dom"/>
</dbReference>
<evidence type="ECO:0000259" key="6">
    <source>
        <dbReference type="Pfam" id="PF08281"/>
    </source>
</evidence>
<dbReference type="PANTHER" id="PTHR43133:SF46">
    <property type="entry name" value="RNA POLYMERASE SIGMA-70 FACTOR ECF SUBFAMILY"/>
    <property type="match status" value="1"/>
</dbReference>
<dbReference type="Gene3D" id="1.10.10.10">
    <property type="entry name" value="Winged helix-like DNA-binding domain superfamily/Winged helix DNA-binding domain"/>
    <property type="match status" value="1"/>
</dbReference>
<evidence type="ECO:0000256" key="2">
    <source>
        <dbReference type="ARBA" id="ARBA00023015"/>
    </source>
</evidence>
<comment type="caution">
    <text evidence="7">The sequence shown here is derived from an EMBL/GenBank/DDBJ whole genome shotgun (WGS) entry which is preliminary data.</text>
</comment>
<dbReference type="InterPro" id="IPR013324">
    <property type="entry name" value="RNA_pol_sigma_r3/r4-like"/>
</dbReference>
<feature type="domain" description="RNA polymerase sigma-70 region 2" evidence="5">
    <location>
        <begin position="25"/>
        <end position="90"/>
    </location>
</feature>
<dbReference type="PANTHER" id="PTHR43133">
    <property type="entry name" value="RNA POLYMERASE ECF-TYPE SIGMA FACTO"/>
    <property type="match status" value="1"/>
</dbReference>
<dbReference type="RefSeq" id="WP_379023724.1">
    <property type="nucleotide sequence ID" value="NZ_JBHRTA010000038.1"/>
</dbReference>
<dbReference type="Proteomes" id="UP001595526">
    <property type="component" value="Unassembled WGS sequence"/>
</dbReference>
<feature type="domain" description="RNA polymerase sigma factor 70 region 4 type 2" evidence="6">
    <location>
        <begin position="124"/>
        <end position="173"/>
    </location>
</feature>
<protein>
    <submittedName>
        <fullName evidence="7">Sigma-70 family RNA polymerase sigma factor</fullName>
    </submittedName>
</protein>
<keyword evidence="3" id="KW-0731">Sigma factor</keyword>
<dbReference type="NCBIfam" id="TIGR02937">
    <property type="entry name" value="sigma70-ECF"/>
    <property type="match status" value="1"/>
</dbReference>
<comment type="similarity">
    <text evidence="1">Belongs to the sigma-70 factor family. ECF subfamily.</text>
</comment>
<keyword evidence="8" id="KW-1185">Reference proteome</keyword>
<dbReference type="EMBL" id="JBHRTA010000038">
    <property type="protein sequence ID" value="MFC3198759.1"/>
    <property type="molecule type" value="Genomic_DNA"/>
</dbReference>
<evidence type="ECO:0000259" key="5">
    <source>
        <dbReference type="Pfam" id="PF04542"/>
    </source>
</evidence>
<evidence type="ECO:0000256" key="1">
    <source>
        <dbReference type="ARBA" id="ARBA00010641"/>
    </source>
</evidence>
<dbReference type="InterPro" id="IPR039425">
    <property type="entry name" value="RNA_pol_sigma-70-like"/>
</dbReference>
<dbReference type="InterPro" id="IPR007627">
    <property type="entry name" value="RNA_pol_sigma70_r2"/>
</dbReference>
<evidence type="ECO:0000256" key="3">
    <source>
        <dbReference type="ARBA" id="ARBA00023082"/>
    </source>
</evidence>
<dbReference type="InterPro" id="IPR013249">
    <property type="entry name" value="RNA_pol_sigma70_r4_t2"/>
</dbReference>
<organism evidence="7 8">
    <name type="scientific">Parapedobacter deserti</name>
    <dbReference type="NCBI Taxonomy" id="1912957"/>
    <lineage>
        <taxon>Bacteria</taxon>
        <taxon>Pseudomonadati</taxon>
        <taxon>Bacteroidota</taxon>
        <taxon>Sphingobacteriia</taxon>
        <taxon>Sphingobacteriales</taxon>
        <taxon>Sphingobacteriaceae</taxon>
        <taxon>Parapedobacter</taxon>
    </lineage>
</organism>
<dbReference type="Pfam" id="PF04542">
    <property type="entry name" value="Sigma70_r2"/>
    <property type="match status" value="1"/>
</dbReference>
<evidence type="ECO:0000256" key="4">
    <source>
        <dbReference type="ARBA" id="ARBA00023163"/>
    </source>
</evidence>
<evidence type="ECO:0000313" key="8">
    <source>
        <dbReference type="Proteomes" id="UP001595526"/>
    </source>
</evidence>
<dbReference type="SUPFAM" id="SSF88659">
    <property type="entry name" value="Sigma3 and sigma4 domains of RNA polymerase sigma factors"/>
    <property type="match status" value="1"/>
</dbReference>
<gene>
    <name evidence="7" type="ORF">ACFOET_14145</name>
</gene>
<keyword evidence="4" id="KW-0804">Transcription</keyword>
<dbReference type="InterPro" id="IPR013325">
    <property type="entry name" value="RNA_pol_sigma_r2"/>
</dbReference>
<evidence type="ECO:0000313" key="7">
    <source>
        <dbReference type="EMBL" id="MFC3198759.1"/>
    </source>
</evidence>
<accession>A0ABV7JLB0</accession>
<proteinExistence type="inferred from homology"/>
<name>A0ABV7JLB0_9SPHI</name>
<keyword evidence="2" id="KW-0805">Transcription regulation</keyword>
<dbReference type="Pfam" id="PF08281">
    <property type="entry name" value="Sigma70_r4_2"/>
    <property type="match status" value="1"/>
</dbReference>
<dbReference type="SUPFAM" id="SSF88946">
    <property type="entry name" value="Sigma2 domain of RNA polymerase sigma factors"/>
    <property type="match status" value="1"/>
</dbReference>
<dbReference type="Gene3D" id="1.10.1740.10">
    <property type="match status" value="1"/>
</dbReference>
<dbReference type="InterPro" id="IPR036388">
    <property type="entry name" value="WH-like_DNA-bd_sf"/>
</dbReference>